<reference evidence="3 4" key="1">
    <citation type="journal article" date="2007" name="Nat. Biotechnol.">
        <title>Complete genome sequence of the erythromycin-producing bacterium Saccharopolyspora erythraea NRRL23338.</title>
        <authorList>
            <person name="Oliynyk M."/>
            <person name="Samborskyy M."/>
            <person name="Lester J.B."/>
            <person name="Mironenko T."/>
            <person name="Scott N."/>
            <person name="Dickens S."/>
            <person name="Haydock S.F."/>
            <person name="Leadlay P.F."/>
        </authorList>
    </citation>
    <scope>NUCLEOTIDE SEQUENCE [LARGE SCALE GENOMIC DNA]</scope>
    <source>
        <strain evidence="4">ATCC 11635 / DSM 40517 / JCM 4748 / NBRC 13426 / NCIMB 8594 / NRRL 2338</strain>
    </source>
</reference>
<dbReference type="Proteomes" id="UP000006728">
    <property type="component" value="Chromosome"/>
</dbReference>
<proteinExistence type="predicted"/>
<protein>
    <recommendedName>
        <fullName evidence="2">LysR substrate-binding domain-containing protein</fullName>
    </recommendedName>
</protein>
<feature type="compositionally biased region" description="Basic and acidic residues" evidence="1">
    <location>
        <begin position="92"/>
        <end position="106"/>
    </location>
</feature>
<dbReference type="InterPro" id="IPR005119">
    <property type="entry name" value="LysR_subst-bd"/>
</dbReference>
<dbReference type="SUPFAM" id="SSF53850">
    <property type="entry name" value="Periplasmic binding protein-like II"/>
    <property type="match status" value="1"/>
</dbReference>
<dbReference type="AlphaFoldDB" id="A4FIS3"/>
<dbReference type="Pfam" id="PF03466">
    <property type="entry name" value="LysR_substrate"/>
    <property type="match status" value="1"/>
</dbReference>
<name>A4FIS3_SACEN</name>
<dbReference type="HOGENOM" id="CLU_2221315_0_0_11"/>
<feature type="region of interest" description="Disordered" evidence="1">
    <location>
        <begin position="84"/>
        <end position="106"/>
    </location>
</feature>
<gene>
    <name evidence="3" type="ordered locus">SACE_4680</name>
</gene>
<evidence type="ECO:0000313" key="3">
    <source>
        <dbReference type="EMBL" id="CAM03948.1"/>
    </source>
</evidence>
<feature type="domain" description="LysR substrate-binding" evidence="2">
    <location>
        <begin position="3"/>
        <end position="78"/>
    </location>
</feature>
<accession>A4FIS3</accession>
<keyword evidence="4" id="KW-1185">Reference proteome</keyword>
<dbReference type="STRING" id="405948.SACE_4680"/>
<organism evidence="3 4">
    <name type="scientific">Saccharopolyspora erythraea (strain ATCC 11635 / DSM 40517 / JCM 4748 / NBRC 13426 / NCIMB 8594 / NRRL 2338)</name>
    <dbReference type="NCBI Taxonomy" id="405948"/>
    <lineage>
        <taxon>Bacteria</taxon>
        <taxon>Bacillati</taxon>
        <taxon>Actinomycetota</taxon>
        <taxon>Actinomycetes</taxon>
        <taxon>Pseudonocardiales</taxon>
        <taxon>Pseudonocardiaceae</taxon>
        <taxon>Saccharopolyspora</taxon>
    </lineage>
</organism>
<dbReference type="EMBL" id="AM420293">
    <property type="protein sequence ID" value="CAM03948.1"/>
    <property type="molecule type" value="Genomic_DNA"/>
</dbReference>
<dbReference type="Gene3D" id="3.40.190.10">
    <property type="entry name" value="Periplasmic binding protein-like II"/>
    <property type="match status" value="2"/>
</dbReference>
<sequence>MTAGFTPNIAHYADEWDTGTALVAHHFGIILVPRLARLHDDWPVVRIRLHGEPAPARRILAATRLGRRDHPMIAASLSTISTTAAALLPSPRETDGAKEKPPRNRS</sequence>
<evidence type="ECO:0000313" key="4">
    <source>
        <dbReference type="Proteomes" id="UP000006728"/>
    </source>
</evidence>
<evidence type="ECO:0000256" key="1">
    <source>
        <dbReference type="SAM" id="MobiDB-lite"/>
    </source>
</evidence>
<dbReference type="eggNOG" id="COG0583">
    <property type="taxonomic scope" value="Bacteria"/>
</dbReference>
<dbReference type="KEGG" id="sen:SACE_4680"/>
<evidence type="ECO:0000259" key="2">
    <source>
        <dbReference type="Pfam" id="PF03466"/>
    </source>
</evidence>